<keyword evidence="1 2" id="KW-0597">Phosphoprotein</keyword>
<dbReference type="InterPro" id="IPR011006">
    <property type="entry name" value="CheY-like_superfamily"/>
</dbReference>
<accession>A0A5C8PTD2</accession>
<dbReference type="AlphaFoldDB" id="A0A5C8PTD2"/>
<comment type="caution">
    <text evidence="4">The sequence shown here is derived from an EMBL/GenBank/DDBJ whole genome shotgun (WGS) entry which is preliminary data.</text>
</comment>
<feature type="modified residue" description="4-aspartylphosphate" evidence="2">
    <location>
        <position position="52"/>
    </location>
</feature>
<dbReference type="Pfam" id="PF00072">
    <property type="entry name" value="Response_reg"/>
    <property type="match status" value="1"/>
</dbReference>
<organism evidence="4 5">
    <name type="scientific">Vineibacter terrae</name>
    <dbReference type="NCBI Taxonomy" id="2586908"/>
    <lineage>
        <taxon>Bacteria</taxon>
        <taxon>Pseudomonadati</taxon>
        <taxon>Pseudomonadota</taxon>
        <taxon>Alphaproteobacteria</taxon>
        <taxon>Hyphomicrobiales</taxon>
        <taxon>Vineibacter</taxon>
    </lineage>
</organism>
<dbReference type="SMART" id="SM00448">
    <property type="entry name" value="REC"/>
    <property type="match status" value="1"/>
</dbReference>
<dbReference type="CDD" id="cd00156">
    <property type="entry name" value="REC"/>
    <property type="match status" value="1"/>
</dbReference>
<dbReference type="EMBL" id="VDUZ01000004">
    <property type="protein sequence ID" value="TXL80332.1"/>
    <property type="molecule type" value="Genomic_DNA"/>
</dbReference>
<keyword evidence="5" id="KW-1185">Reference proteome</keyword>
<dbReference type="RefSeq" id="WP_147845747.1">
    <property type="nucleotide sequence ID" value="NZ_VDUZ01000004.1"/>
</dbReference>
<dbReference type="PROSITE" id="PS50110">
    <property type="entry name" value="RESPONSE_REGULATORY"/>
    <property type="match status" value="1"/>
</dbReference>
<dbReference type="GO" id="GO:0000160">
    <property type="term" value="P:phosphorelay signal transduction system"/>
    <property type="evidence" value="ECO:0007669"/>
    <property type="project" value="InterPro"/>
</dbReference>
<dbReference type="InterPro" id="IPR050595">
    <property type="entry name" value="Bact_response_regulator"/>
</dbReference>
<evidence type="ECO:0000313" key="4">
    <source>
        <dbReference type="EMBL" id="TXL80332.1"/>
    </source>
</evidence>
<evidence type="ECO:0000259" key="3">
    <source>
        <dbReference type="PROSITE" id="PS50110"/>
    </source>
</evidence>
<evidence type="ECO:0000313" key="5">
    <source>
        <dbReference type="Proteomes" id="UP000321638"/>
    </source>
</evidence>
<gene>
    <name evidence="4" type="ORF">FHP25_04675</name>
</gene>
<dbReference type="OrthoDB" id="9802066at2"/>
<dbReference type="PANTHER" id="PTHR44591">
    <property type="entry name" value="STRESS RESPONSE REGULATOR PROTEIN 1"/>
    <property type="match status" value="1"/>
</dbReference>
<feature type="domain" description="Response regulatory" evidence="3">
    <location>
        <begin position="2"/>
        <end position="118"/>
    </location>
</feature>
<dbReference type="SUPFAM" id="SSF52172">
    <property type="entry name" value="CheY-like"/>
    <property type="match status" value="1"/>
</dbReference>
<sequence length="135" mass="14201">MKILLVDDEAELVAELSGFLHRRGHGVTAADGAPAAIRALSDDGPFDVVITDMRMPDGSGFDVVHACMGRPEPRPAMLVMSGHAAPDEISRICAEGAQHFFPKPLALRELASVLAGIATHRGDTAGARARHLSAV</sequence>
<dbReference type="Proteomes" id="UP000321638">
    <property type="component" value="Unassembled WGS sequence"/>
</dbReference>
<dbReference type="PANTHER" id="PTHR44591:SF23">
    <property type="entry name" value="CHEY SUBFAMILY"/>
    <property type="match status" value="1"/>
</dbReference>
<dbReference type="InterPro" id="IPR001789">
    <property type="entry name" value="Sig_transdc_resp-reg_receiver"/>
</dbReference>
<proteinExistence type="predicted"/>
<reference evidence="4 5" key="1">
    <citation type="submission" date="2019-06" db="EMBL/GenBank/DDBJ databases">
        <title>New taxonomy in bacterial strain CC-CFT640, isolated from vineyard.</title>
        <authorList>
            <person name="Lin S.-Y."/>
            <person name="Tsai C.-F."/>
            <person name="Young C.-C."/>
        </authorList>
    </citation>
    <scope>NUCLEOTIDE SEQUENCE [LARGE SCALE GENOMIC DNA]</scope>
    <source>
        <strain evidence="4 5">CC-CFT640</strain>
    </source>
</reference>
<dbReference type="Gene3D" id="3.40.50.2300">
    <property type="match status" value="1"/>
</dbReference>
<name>A0A5C8PTD2_9HYPH</name>
<evidence type="ECO:0000256" key="1">
    <source>
        <dbReference type="ARBA" id="ARBA00022553"/>
    </source>
</evidence>
<protein>
    <submittedName>
        <fullName evidence="4">Response regulator</fullName>
    </submittedName>
</protein>
<evidence type="ECO:0000256" key="2">
    <source>
        <dbReference type="PROSITE-ProRule" id="PRU00169"/>
    </source>
</evidence>